<keyword evidence="1" id="KW-1133">Transmembrane helix</keyword>
<dbReference type="GO" id="GO:0043107">
    <property type="term" value="P:type IV pilus-dependent motility"/>
    <property type="evidence" value="ECO:0007669"/>
    <property type="project" value="InterPro"/>
</dbReference>
<feature type="transmembrane region" description="Helical" evidence="1">
    <location>
        <begin position="15"/>
        <end position="35"/>
    </location>
</feature>
<name>A0A1F5BUM1_9BACT</name>
<protein>
    <submittedName>
        <fullName evidence="2">Uncharacterized protein</fullName>
    </submittedName>
</protein>
<organism evidence="2 3">
    <name type="scientific">Candidatus Azambacteria bacterium RIFCSPLOWO2_01_FULL_46_25</name>
    <dbReference type="NCBI Taxonomy" id="1797298"/>
    <lineage>
        <taxon>Bacteria</taxon>
        <taxon>Candidatus Azamiibacteriota</taxon>
    </lineage>
</organism>
<sequence length="186" mass="20161">MTIKEHLPHVTKRGFLLALRSFGIALTCVILLVFIGGRIHANVTEITKARNEIAAFSAKYEQFDQLKKDRETVQSSLGKLENAIPTADNVTIVVDYINSLGIQTGNIVVARFDSNTRANEGAFDEIGFSLSVNGTLPSVLNLLSQIESAPYLIAVKTVSLAAEASLSRQLAAQLSGVAYLQNEQNK</sequence>
<dbReference type="InterPro" id="IPR014717">
    <property type="entry name" value="Transl_elong_EF1B/ribsomal_bS6"/>
</dbReference>
<dbReference type="Pfam" id="PF04350">
    <property type="entry name" value="PilO"/>
    <property type="match status" value="1"/>
</dbReference>
<evidence type="ECO:0000313" key="2">
    <source>
        <dbReference type="EMBL" id="OGD34325.1"/>
    </source>
</evidence>
<evidence type="ECO:0000256" key="1">
    <source>
        <dbReference type="SAM" id="Phobius"/>
    </source>
</evidence>
<reference evidence="2 3" key="1">
    <citation type="journal article" date="2016" name="Nat. Commun.">
        <title>Thousands of microbial genomes shed light on interconnected biogeochemical processes in an aquifer system.</title>
        <authorList>
            <person name="Anantharaman K."/>
            <person name="Brown C.T."/>
            <person name="Hug L.A."/>
            <person name="Sharon I."/>
            <person name="Castelle C.J."/>
            <person name="Probst A.J."/>
            <person name="Thomas B.C."/>
            <person name="Singh A."/>
            <person name="Wilkins M.J."/>
            <person name="Karaoz U."/>
            <person name="Brodie E.L."/>
            <person name="Williams K.H."/>
            <person name="Hubbard S.S."/>
            <person name="Banfield J.F."/>
        </authorList>
    </citation>
    <scope>NUCLEOTIDE SEQUENCE [LARGE SCALE GENOMIC DNA]</scope>
</reference>
<keyword evidence="1" id="KW-0812">Transmembrane</keyword>
<evidence type="ECO:0000313" key="3">
    <source>
        <dbReference type="Proteomes" id="UP000176650"/>
    </source>
</evidence>
<proteinExistence type="predicted"/>
<keyword evidence="1" id="KW-0472">Membrane</keyword>
<comment type="caution">
    <text evidence="2">The sequence shown here is derived from an EMBL/GenBank/DDBJ whole genome shotgun (WGS) entry which is preliminary data.</text>
</comment>
<dbReference type="EMBL" id="MEYS01000001">
    <property type="protein sequence ID" value="OGD34325.1"/>
    <property type="molecule type" value="Genomic_DNA"/>
</dbReference>
<gene>
    <name evidence="2" type="ORF">A2988_02235</name>
</gene>
<accession>A0A1F5BUM1</accession>
<dbReference type="InterPro" id="IPR007445">
    <property type="entry name" value="PilO"/>
</dbReference>
<dbReference type="Proteomes" id="UP000176650">
    <property type="component" value="Unassembled WGS sequence"/>
</dbReference>
<dbReference type="Gene3D" id="3.30.70.60">
    <property type="match status" value="1"/>
</dbReference>
<dbReference type="GO" id="GO:0043683">
    <property type="term" value="P:type IV pilus assembly"/>
    <property type="evidence" value="ECO:0007669"/>
    <property type="project" value="InterPro"/>
</dbReference>
<dbReference type="STRING" id="1797298.A2988_02235"/>
<dbReference type="AlphaFoldDB" id="A0A1F5BUM1"/>